<keyword evidence="3" id="KW-1185">Reference proteome</keyword>
<reference evidence="2" key="1">
    <citation type="submission" date="2015-04" db="UniProtKB">
        <authorList>
            <consortium name="EnsemblPlants"/>
        </authorList>
    </citation>
    <scope>IDENTIFICATION</scope>
</reference>
<name>A0A0E0LG83_ORYPU</name>
<evidence type="ECO:0000313" key="3">
    <source>
        <dbReference type="Proteomes" id="UP000026962"/>
    </source>
</evidence>
<dbReference type="Gramene" id="OPUNC07G00620.1">
    <property type="protein sequence ID" value="OPUNC07G00620.1"/>
    <property type="gene ID" value="OPUNC07G00620"/>
</dbReference>
<evidence type="ECO:0000313" key="2">
    <source>
        <dbReference type="EnsemblPlants" id="OPUNC07G00620.1"/>
    </source>
</evidence>
<proteinExistence type="predicted"/>
<keyword evidence="1" id="KW-0812">Transmembrane</keyword>
<dbReference type="AlphaFoldDB" id="A0A0E0LG83"/>
<dbReference type="EnsemblPlants" id="OPUNC07G00620.1">
    <property type="protein sequence ID" value="OPUNC07G00620.1"/>
    <property type="gene ID" value="OPUNC07G00620"/>
</dbReference>
<keyword evidence="1" id="KW-0472">Membrane</keyword>
<evidence type="ECO:0000256" key="1">
    <source>
        <dbReference type="SAM" id="Phobius"/>
    </source>
</evidence>
<protein>
    <submittedName>
        <fullName evidence="2">Uncharacterized protein</fullName>
    </submittedName>
</protein>
<organism evidence="2">
    <name type="scientific">Oryza punctata</name>
    <name type="common">Red rice</name>
    <dbReference type="NCBI Taxonomy" id="4537"/>
    <lineage>
        <taxon>Eukaryota</taxon>
        <taxon>Viridiplantae</taxon>
        <taxon>Streptophyta</taxon>
        <taxon>Embryophyta</taxon>
        <taxon>Tracheophyta</taxon>
        <taxon>Spermatophyta</taxon>
        <taxon>Magnoliopsida</taxon>
        <taxon>Liliopsida</taxon>
        <taxon>Poales</taxon>
        <taxon>Poaceae</taxon>
        <taxon>BOP clade</taxon>
        <taxon>Oryzoideae</taxon>
        <taxon>Oryzeae</taxon>
        <taxon>Oryzinae</taxon>
        <taxon>Oryza</taxon>
    </lineage>
</organism>
<feature type="transmembrane region" description="Helical" evidence="1">
    <location>
        <begin position="80"/>
        <end position="103"/>
    </location>
</feature>
<dbReference type="HOGENOM" id="CLU_2088664_0_0_1"/>
<sequence length="129" mass="14364">MAAAIRFRQGASSMGRARNFSQMAGDEGSPEFRDYRVWAQGLSEKLTQAVIIVSQSDLVRESTDSLILERRKKIGAHNVNHVWIVAGLAISGYLFGIGAGTLYTEYERRTLGAVEEPLELTKKLGREEY</sequence>
<dbReference type="Proteomes" id="UP000026962">
    <property type="component" value="Chromosome 7"/>
</dbReference>
<keyword evidence="1" id="KW-1133">Transmembrane helix</keyword>
<reference evidence="2" key="2">
    <citation type="submission" date="2018-05" db="EMBL/GenBank/DDBJ databases">
        <title>OpunRS2 (Oryza punctata Reference Sequence Version 2).</title>
        <authorList>
            <person name="Zhang J."/>
            <person name="Kudrna D."/>
            <person name="Lee S."/>
            <person name="Talag J."/>
            <person name="Welchert J."/>
            <person name="Wing R.A."/>
        </authorList>
    </citation>
    <scope>NUCLEOTIDE SEQUENCE [LARGE SCALE GENOMIC DNA]</scope>
</reference>
<accession>A0A0E0LG83</accession>